<dbReference type="Gene3D" id="3.40.50.720">
    <property type="entry name" value="NAD(P)-binding Rossmann-like Domain"/>
    <property type="match status" value="1"/>
</dbReference>
<reference evidence="4" key="1">
    <citation type="submission" date="2019-08" db="EMBL/GenBank/DDBJ databases">
        <authorList>
            <person name="Kucharzyk K."/>
            <person name="Murdoch R.W."/>
            <person name="Higgins S."/>
            <person name="Loffler F."/>
        </authorList>
    </citation>
    <scope>NUCLEOTIDE SEQUENCE</scope>
</reference>
<organism evidence="4">
    <name type="scientific">bioreactor metagenome</name>
    <dbReference type="NCBI Taxonomy" id="1076179"/>
    <lineage>
        <taxon>unclassified sequences</taxon>
        <taxon>metagenomes</taxon>
        <taxon>ecological metagenomes</taxon>
    </lineage>
</organism>
<name>A0A645ECY9_9ZZZZ</name>
<feature type="domain" description="GFO/IDH/MocA-like oxidoreductase" evidence="3">
    <location>
        <begin position="96"/>
        <end position="198"/>
    </location>
</feature>
<comment type="caution">
    <text evidence="4">The sequence shown here is derived from an EMBL/GenBank/DDBJ whole genome shotgun (WGS) entry which is preliminary data.</text>
</comment>
<dbReference type="Pfam" id="PF22725">
    <property type="entry name" value="GFO_IDH_MocA_C3"/>
    <property type="match status" value="1"/>
</dbReference>
<dbReference type="Gene3D" id="3.30.360.10">
    <property type="entry name" value="Dihydrodipicolinate Reductase, domain 2"/>
    <property type="match status" value="1"/>
</dbReference>
<sequence length="332" mass="37106">MEWFQKNIPGLALATQDYRELLGRENVDAVYCAVPHNLHEGIYIDSIRAGKHLMGEKPFGMDAQANAAILAALKEAPGVFCRCSSQFPFYPGMGRMIDWIREKRFGRIIEVRAGFLHSSDMDLSKPAGWKRTKDLNGEYGCMGDLGIHIQHVPIRFGWMPVRVSAYLSDIVRERPDGKGGRVKCDTYENADLLCRAEDTDNHAFPMTLEMKRMSPGSTNVWYLKVLGLEASACFSTDDPGAFHFLESGGAEQAWSRVSVGYRPQFKTVYDGILEFGVGDAVLQMWAAFMAEMDGREVGFGCVRPEETKMSHRILTAALSSHKNRAEAEITYG</sequence>
<evidence type="ECO:0000259" key="2">
    <source>
        <dbReference type="Pfam" id="PF01408"/>
    </source>
</evidence>
<dbReference type="AlphaFoldDB" id="A0A645ECY9"/>
<dbReference type="InterPro" id="IPR000683">
    <property type="entry name" value="Gfo/Idh/MocA-like_OxRdtase_N"/>
</dbReference>
<dbReference type="EMBL" id="VSSQ01044753">
    <property type="protein sequence ID" value="MPM98613.1"/>
    <property type="molecule type" value="Genomic_DNA"/>
</dbReference>
<keyword evidence="1" id="KW-0560">Oxidoreductase</keyword>
<proteinExistence type="predicted"/>
<dbReference type="InterPro" id="IPR050463">
    <property type="entry name" value="Gfo/Idh/MocA_oxidrdct_glycsds"/>
</dbReference>
<dbReference type="Pfam" id="PF01408">
    <property type="entry name" value="GFO_IDH_MocA"/>
    <property type="match status" value="1"/>
</dbReference>
<dbReference type="InterPro" id="IPR036291">
    <property type="entry name" value="NAD(P)-bd_dom_sf"/>
</dbReference>
<dbReference type="GO" id="GO:0000166">
    <property type="term" value="F:nucleotide binding"/>
    <property type="evidence" value="ECO:0007669"/>
    <property type="project" value="InterPro"/>
</dbReference>
<protein>
    <submittedName>
        <fullName evidence="4">Uncharacterized protein</fullName>
    </submittedName>
</protein>
<evidence type="ECO:0000259" key="3">
    <source>
        <dbReference type="Pfam" id="PF22725"/>
    </source>
</evidence>
<dbReference type="PANTHER" id="PTHR43818">
    <property type="entry name" value="BCDNA.GH03377"/>
    <property type="match status" value="1"/>
</dbReference>
<dbReference type="SUPFAM" id="SSF55347">
    <property type="entry name" value="Glyceraldehyde-3-phosphate dehydrogenase-like, C-terminal domain"/>
    <property type="match status" value="1"/>
</dbReference>
<evidence type="ECO:0000256" key="1">
    <source>
        <dbReference type="ARBA" id="ARBA00023002"/>
    </source>
</evidence>
<dbReference type="SUPFAM" id="SSF51735">
    <property type="entry name" value="NAD(P)-binding Rossmann-fold domains"/>
    <property type="match status" value="1"/>
</dbReference>
<gene>
    <name evidence="4" type="ORF">SDC9_145801</name>
</gene>
<dbReference type="PANTHER" id="PTHR43818:SF11">
    <property type="entry name" value="BCDNA.GH03377"/>
    <property type="match status" value="1"/>
</dbReference>
<dbReference type="InterPro" id="IPR055170">
    <property type="entry name" value="GFO_IDH_MocA-like_dom"/>
</dbReference>
<dbReference type="GO" id="GO:0016491">
    <property type="term" value="F:oxidoreductase activity"/>
    <property type="evidence" value="ECO:0007669"/>
    <property type="project" value="UniProtKB-KW"/>
</dbReference>
<feature type="domain" description="Gfo/Idh/MocA-like oxidoreductase N-terminal" evidence="2">
    <location>
        <begin position="14"/>
        <end position="77"/>
    </location>
</feature>
<evidence type="ECO:0000313" key="4">
    <source>
        <dbReference type="EMBL" id="MPM98613.1"/>
    </source>
</evidence>
<accession>A0A645ECY9</accession>